<dbReference type="SUPFAM" id="SSF53474">
    <property type="entry name" value="alpha/beta-Hydrolases"/>
    <property type="match status" value="1"/>
</dbReference>
<comment type="caution">
    <text evidence="1">The sequence shown here is derived from an EMBL/GenBank/DDBJ whole genome shotgun (WGS) entry which is preliminary data.</text>
</comment>
<dbReference type="PANTHER" id="PTHR37471">
    <property type="entry name" value="UNNAMED PRODUCT"/>
    <property type="match status" value="1"/>
</dbReference>
<accession>A0A5K0U7B8</accession>
<reference evidence="1 2" key="1">
    <citation type="submission" date="2018-10" db="EMBL/GenBank/DDBJ databases">
        <authorList>
            <consortium name="IHU Genomes"/>
        </authorList>
    </citation>
    <scope>NUCLEOTIDE SEQUENCE [LARGE SCALE GENOMIC DNA]</scope>
    <source>
        <strain evidence="1 2">A1</strain>
    </source>
</reference>
<name>A0A5K0U7B8_9VIRU</name>
<sequence>MWQLALVVAVMAIISYMIAELNAYMEYKARISLINSPEGLTFRPISSAVLKGYLQEFINGKYLAEFICGFGITRRNPKIYTLKVLQDNFVKYVTNRYKDYGIDVTVGKPDSEQDIADLKDAIKKKYEEVDIKGYVKYTFDIDVDDVECYPEPEGLINGRSNVSNAYYLPLLVKWFLEYFGRGLPMLGFKAIGFKSLGVDKYGLLNFVLDNRANVDHSDGSKLRICYFAHGIGIGLAPYYYFINKLTMYDVIYASEIPNITYGHVFPHVVPARDVVKSYLDFTDYIVNTYIDPNQKYLVDMIGHSYGTITLAQILSSQARKDVCKNNTVRKPHKVVFIDPVCFSQSITKTINVIKSGFMSVVRMKANDPNVIFTEHILDGFGKHCSQMSSTELALVNPGINPECPTCGYQNKKTDCNCSGKCSCRCMCEINCQSGHKNKTTTTTRPYTLPQPIEIAPDDMFVFNVERDYKIPPSQLSDKPVSGLPWILYKILMVLIKINVAIVSTLIWLQTTRFAWLFNGIMKVIAMNNPGVVELGYRGVFPTEIIIDDYIAPNTYFVVSDVDLFVNSVPSVDSVRRLRGSEYLTTNLIFMKNSGHVSPVLDDEKITALLCHFGLSPYTEREIQ</sequence>
<evidence type="ECO:0000313" key="2">
    <source>
        <dbReference type="Proteomes" id="UP000594342"/>
    </source>
</evidence>
<dbReference type="GO" id="GO:0016787">
    <property type="term" value="F:hydrolase activity"/>
    <property type="evidence" value="ECO:0007669"/>
    <property type="project" value="UniProtKB-KW"/>
</dbReference>
<gene>
    <name evidence="1" type="ORF">YASMINEVIRUS_90</name>
</gene>
<protein>
    <submittedName>
        <fullName evidence="1">Alpha/beta hydrolase fold</fullName>
    </submittedName>
</protein>
<keyword evidence="2" id="KW-1185">Reference proteome</keyword>
<dbReference type="PANTHER" id="PTHR37471:SF1">
    <property type="entry name" value="AB HYDROLASE-1 DOMAIN-CONTAINING PROTEIN"/>
    <property type="match status" value="1"/>
</dbReference>
<keyword evidence="1" id="KW-0378">Hydrolase</keyword>
<organism evidence="1 2">
    <name type="scientific">Yasminevirus sp. GU-2018</name>
    <dbReference type="NCBI Taxonomy" id="2420051"/>
    <lineage>
        <taxon>Viruses</taxon>
        <taxon>Varidnaviria</taxon>
        <taxon>Bamfordvirae</taxon>
        <taxon>Nucleocytoviricota</taxon>
        <taxon>Megaviricetes</taxon>
        <taxon>Imitervirales</taxon>
        <taxon>Mimiviridae</taxon>
        <taxon>Klosneuvirinae</taxon>
        <taxon>Yasminevirus</taxon>
        <taxon>Yasminevirus saudimassiliense</taxon>
    </lineage>
</organism>
<dbReference type="Proteomes" id="UP000594342">
    <property type="component" value="Unassembled WGS sequence"/>
</dbReference>
<evidence type="ECO:0000313" key="1">
    <source>
        <dbReference type="EMBL" id="VBB17627.1"/>
    </source>
</evidence>
<dbReference type="EMBL" id="UPSH01000001">
    <property type="protein sequence ID" value="VBB17627.1"/>
    <property type="molecule type" value="Genomic_DNA"/>
</dbReference>
<dbReference type="InterPro" id="IPR029058">
    <property type="entry name" value="AB_hydrolase_fold"/>
</dbReference>
<proteinExistence type="predicted"/>